<dbReference type="EMBL" id="QGNA01000008">
    <property type="protein sequence ID" value="PWS34198.1"/>
    <property type="molecule type" value="Genomic_DNA"/>
</dbReference>
<dbReference type="CDD" id="cd11614">
    <property type="entry name" value="SAF_CpaB_FlgA_like"/>
    <property type="match status" value="1"/>
</dbReference>
<dbReference type="InterPro" id="IPR031571">
    <property type="entry name" value="RcpC_dom"/>
</dbReference>
<evidence type="ECO:0000313" key="4">
    <source>
        <dbReference type="Proteomes" id="UP000245765"/>
    </source>
</evidence>
<evidence type="ECO:0000256" key="1">
    <source>
        <dbReference type="SAM" id="MobiDB-lite"/>
    </source>
</evidence>
<dbReference type="SMART" id="SM00858">
    <property type="entry name" value="SAF"/>
    <property type="match status" value="1"/>
</dbReference>
<protein>
    <submittedName>
        <fullName evidence="3">Flp pilus assembly protein CpaB</fullName>
    </submittedName>
</protein>
<dbReference type="RefSeq" id="WP_109873567.1">
    <property type="nucleotide sequence ID" value="NZ_QGNA01000008.1"/>
</dbReference>
<reference evidence="4" key="1">
    <citation type="submission" date="2018-05" db="EMBL/GenBank/DDBJ databases">
        <authorList>
            <person name="Du Z."/>
            <person name="Wang X."/>
        </authorList>
    </citation>
    <scope>NUCLEOTIDE SEQUENCE [LARGE SCALE GENOMIC DNA]</scope>
    <source>
        <strain evidence="4">CQN31</strain>
    </source>
</reference>
<dbReference type="OrthoDB" id="163768at2"/>
<accession>A0A317F9J6</accession>
<evidence type="ECO:0000259" key="2">
    <source>
        <dbReference type="SMART" id="SM00858"/>
    </source>
</evidence>
<feature type="domain" description="SAF" evidence="2">
    <location>
        <begin position="47"/>
        <end position="111"/>
    </location>
</feature>
<evidence type="ECO:0000313" key="3">
    <source>
        <dbReference type="EMBL" id="PWS34198.1"/>
    </source>
</evidence>
<proteinExistence type="predicted"/>
<gene>
    <name evidence="3" type="primary">cpaB</name>
    <name evidence="3" type="ORF">DFH01_26590</name>
</gene>
<dbReference type="Pfam" id="PF08666">
    <property type="entry name" value="SAF"/>
    <property type="match status" value="1"/>
</dbReference>
<dbReference type="Proteomes" id="UP000245765">
    <property type="component" value="Unassembled WGS sequence"/>
</dbReference>
<keyword evidence="4" id="KW-1185">Reference proteome</keyword>
<dbReference type="NCBIfam" id="TIGR03177">
    <property type="entry name" value="pilus_cpaB"/>
    <property type="match status" value="1"/>
</dbReference>
<name>A0A317F9J6_9PROT</name>
<dbReference type="InterPro" id="IPR017592">
    <property type="entry name" value="Pilus_assmbl_Flp-typ_CpaB"/>
</dbReference>
<feature type="compositionally biased region" description="Polar residues" evidence="1">
    <location>
        <begin position="271"/>
        <end position="280"/>
    </location>
</feature>
<dbReference type="InterPro" id="IPR013974">
    <property type="entry name" value="SAF"/>
</dbReference>
<comment type="caution">
    <text evidence="3">The sequence shown here is derived from an EMBL/GenBank/DDBJ whole genome shotgun (WGS) entry which is preliminary data.</text>
</comment>
<dbReference type="Pfam" id="PF16976">
    <property type="entry name" value="RcpC"/>
    <property type="match status" value="1"/>
</dbReference>
<organism evidence="3 4">
    <name type="scientific">Falsiroseomonas bella</name>
    <dbReference type="NCBI Taxonomy" id="2184016"/>
    <lineage>
        <taxon>Bacteria</taxon>
        <taxon>Pseudomonadati</taxon>
        <taxon>Pseudomonadota</taxon>
        <taxon>Alphaproteobacteria</taxon>
        <taxon>Acetobacterales</taxon>
        <taxon>Roseomonadaceae</taxon>
        <taxon>Falsiroseomonas</taxon>
    </lineage>
</organism>
<feature type="region of interest" description="Disordered" evidence="1">
    <location>
        <begin position="251"/>
        <end position="280"/>
    </location>
</feature>
<dbReference type="AlphaFoldDB" id="A0A317F9J6"/>
<sequence>MTWRRLAIVLLLLAAGGLGGVAMRGHPPAPTINAEAAPAPPPPPATARVLAAARPLPSGTLLNEADISIVEVPTPPVDSLLATASSIADFRGALVRRFVPPGAPLTRDDVMHPGERGFLAAVLRQGYRAISIGVDAVTGAGGLVAPGDLVDLVLVQTLNAAEAPASRRVIAETVETGLRVIAIDQQITQGNQANALGQQRVARTVTLEVSPEAAERVAVAEQLGRLAVTVRAALDEEKTLRTAMPVFGGDVSNALGNPDNPTPARMRVIQGNDTQEVTFR</sequence>